<dbReference type="Pfam" id="PF03114">
    <property type="entry name" value="BAR"/>
    <property type="match status" value="1"/>
</dbReference>
<evidence type="ECO:0000313" key="5">
    <source>
        <dbReference type="Proteomes" id="UP000590412"/>
    </source>
</evidence>
<dbReference type="Gene3D" id="1.20.1270.60">
    <property type="entry name" value="Arfaptin homology (AH) domain/BAR domain"/>
    <property type="match status" value="1"/>
</dbReference>
<dbReference type="Proteomes" id="UP000590412">
    <property type="component" value="Unassembled WGS sequence"/>
</dbReference>
<dbReference type="PRINTS" id="PR00452">
    <property type="entry name" value="SH3DOMAIN"/>
</dbReference>
<comment type="caution">
    <text evidence="4">The sequence shown here is derived from an EMBL/GenBank/DDBJ whole genome shotgun (WGS) entry which is preliminary data.</text>
</comment>
<evidence type="ECO:0000313" key="4">
    <source>
        <dbReference type="EMBL" id="KAF6059159.1"/>
    </source>
</evidence>
<reference evidence="4" key="1">
    <citation type="submission" date="2020-03" db="EMBL/GenBank/DDBJ databases">
        <title>FDA dAtabase for Regulatory Grade micrObial Sequences (FDA-ARGOS): Supporting development and validation of Infectious Disease Dx tests.</title>
        <authorList>
            <person name="Campos J."/>
            <person name="Goldberg B."/>
            <person name="Tallon L."/>
            <person name="Sadzewicz L."/>
            <person name="Vavikolanu K."/>
            <person name="Mehta A."/>
            <person name="Aluvathingal J."/>
            <person name="Nadendla S."/>
            <person name="Nandy P."/>
            <person name="Geyer C."/>
            <person name="Yan Y."/>
            <person name="Sichtig H."/>
        </authorList>
    </citation>
    <scope>NUCLEOTIDE SEQUENCE [LARGE SCALE GENOMIC DNA]</scope>
    <source>
        <strain evidence="4">FDAARGOS_652</strain>
    </source>
</reference>
<dbReference type="GO" id="GO:0030479">
    <property type="term" value="C:actin cortical patch"/>
    <property type="evidence" value="ECO:0007669"/>
    <property type="project" value="TreeGrafter"/>
</dbReference>
<evidence type="ECO:0000259" key="3">
    <source>
        <dbReference type="PROSITE" id="PS50002"/>
    </source>
</evidence>
<dbReference type="InterPro" id="IPR027267">
    <property type="entry name" value="AH/BAR_dom_sf"/>
</dbReference>
<dbReference type="GO" id="GO:0097320">
    <property type="term" value="P:plasma membrane tubulation"/>
    <property type="evidence" value="ECO:0007669"/>
    <property type="project" value="TreeGrafter"/>
</dbReference>
<feature type="domain" description="SH3" evidence="3">
    <location>
        <begin position="311"/>
        <end position="367"/>
    </location>
</feature>
<organism evidence="4 5">
    <name type="scientific">Candida parapsilosis</name>
    <name type="common">Yeast</name>
    <dbReference type="NCBI Taxonomy" id="5480"/>
    <lineage>
        <taxon>Eukaryota</taxon>
        <taxon>Fungi</taxon>
        <taxon>Dikarya</taxon>
        <taxon>Ascomycota</taxon>
        <taxon>Saccharomycotina</taxon>
        <taxon>Pichiomycetes</taxon>
        <taxon>Debaryomycetaceae</taxon>
        <taxon>Candida/Lodderomyces clade</taxon>
        <taxon>Candida</taxon>
    </lineage>
</organism>
<protein>
    <submittedName>
        <fullName evidence="4">SH3 domain family protein</fullName>
    </submittedName>
</protein>
<name>A0A8X7TD69_CANPA</name>
<dbReference type="OrthoDB" id="10255128at2759"/>
<keyword evidence="1 2" id="KW-0728">SH3 domain</keyword>
<dbReference type="GO" id="GO:0043332">
    <property type="term" value="C:mating projection tip"/>
    <property type="evidence" value="ECO:0007669"/>
    <property type="project" value="TreeGrafter"/>
</dbReference>
<dbReference type="InterPro" id="IPR004148">
    <property type="entry name" value="BAR_dom"/>
</dbReference>
<dbReference type="InterPro" id="IPR001452">
    <property type="entry name" value="SH3_domain"/>
</dbReference>
<dbReference type="GO" id="GO:0030447">
    <property type="term" value="P:filamentous growth"/>
    <property type="evidence" value="ECO:0007669"/>
    <property type="project" value="UniProtKB-ARBA"/>
</dbReference>
<dbReference type="GO" id="GO:0008289">
    <property type="term" value="F:lipid binding"/>
    <property type="evidence" value="ECO:0007669"/>
    <property type="project" value="TreeGrafter"/>
</dbReference>
<proteinExistence type="predicted"/>
<dbReference type="SUPFAM" id="SSF103657">
    <property type="entry name" value="BAR/IMD domain-like"/>
    <property type="match status" value="1"/>
</dbReference>
<dbReference type="InterPro" id="IPR046982">
    <property type="entry name" value="BIN3/RVS161-like"/>
</dbReference>
<dbReference type="Gene3D" id="2.30.30.40">
    <property type="entry name" value="SH3 Domains"/>
    <property type="match status" value="1"/>
</dbReference>
<dbReference type="FunFam" id="2.30.30.40:FF:000072">
    <property type="entry name" value="Unconventional Myosin IB"/>
    <property type="match status" value="1"/>
</dbReference>
<dbReference type="PANTHER" id="PTHR47174:SF1">
    <property type="entry name" value="REDUCED VIABILITY UPON STARVATION PROTEIN 167"/>
    <property type="match status" value="1"/>
</dbReference>
<dbReference type="GO" id="GO:0006897">
    <property type="term" value="P:endocytosis"/>
    <property type="evidence" value="ECO:0007669"/>
    <property type="project" value="InterPro"/>
</dbReference>
<dbReference type="AlphaFoldDB" id="A0A8X7TD69"/>
<dbReference type="SMART" id="SM00326">
    <property type="entry name" value="SH3"/>
    <property type="match status" value="1"/>
</dbReference>
<gene>
    <name evidence="4" type="ORF">FOB60_000741</name>
</gene>
<dbReference type="PROSITE" id="PS50002">
    <property type="entry name" value="SH3"/>
    <property type="match status" value="1"/>
</dbReference>
<accession>A0A8X7TD69</accession>
<evidence type="ECO:0000256" key="2">
    <source>
        <dbReference type="PROSITE-ProRule" id="PRU00192"/>
    </source>
</evidence>
<dbReference type="GO" id="GO:0051666">
    <property type="term" value="P:actin cortical patch localization"/>
    <property type="evidence" value="ECO:0007669"/>
    <property type="project" value="InterPro"/>
</dbReference>
<dbReference type="SUPFAM" id="SSF50044">
    <property type="entry name" value="SH3-domain"/>
    <property type="match status" value="1"/>
</dbReference>
<dbReference type="PANTHER" id="PTHR47174">
    <property type="entry name" value="BRIDGING INTEGRATOR 3"/>
    <property type="match status" value="1"/>
</dbReference>
<dbReference type="GO" id="GO:1990528">
    <property type="term" value="C:Rvs161p-Rvs167p complex"/>
    <property type="evidence" value="ECO:0007669"/>
    <property type="project" value="TreeGrafter"/>
</dbReference>
<evidence type="ECO:0000256" key="1">
    <source>
        <dbReference type="ARBA" id="ARBA00022443"/>
    </source>
</evidence>
<dbReference type="GO" id="GO:0031097">
    <property type="term" value="C:medial cortex"/>
    <property type="evidence" value="ECO:0007669"/>
    <property type="project" value="TreeGrafter"/>
</dbReference>
<dbReference type="InterPro" id="IPR036028">
    <property type="entry name" value="SH3-like_dom_sf"/>
</dbReference>
<sequence length="367" mass="42663">MNQELNKISTQLSKTLKLVDEKFIKNNKLEWRQIKRTPQFLKQKINYAGNSYTSDEEFNTLEAHFKIQELGLHSLQDELKSFASAAIETLRGSEHVAQGFQNLADPYSNFKNSTNTIDEAYDAWTRGSKYKHLISSINFANKLNLFMSMEFKKLEEVGNISKQVSKKIATRLVFLLDYDKLYNEYETLCERQERNELSLKQSNGIYSLKRKLEDSKIKYDSINGILKACLPKFLHYVKQIINAFYIKYTLLNYEFYSVIVAKLTKVQPVEESATIISSFKQKNDPLFNDIEQLSIIAFNRPIDYAKPIFEANLGFCYALYDFHGVEPGDLSFKKGNRIKILERTGDWWQGEIKGKQGLFPSNYVKLE</sequence>
<dbReference type="EMBL" id="JABWAB010000001">
    <property type="protein sequence ID" value="KAF6059159.1"/>
    <property type="molecule type" value="Genomic_DNA"/>
</dbReference>
<dbReference type="Pfam" id="PF00018">
    <property type="entry name" value="SH3_1"/>
    <property type="match status" value="1"/>
</dbReference>